<evidence type="ECO:0000313" key="1">
    <source>
        <dbReference type="EMBL" id="GBM76783.1"/>
    </source>
</evidence>
<comment type="caution">
    <text evidence="1">The sequence shown here is derived from an EMBL/GenBank/DDBJ whole genome shotgun (WGS) entry which is preliminary data.</text>
</comment>
<dbReference type="AlphaFoldDB" id="A0A4Y2IGB2"/>
<sequence>MLNRSFTSTQLQANGAVSHHTIPFRQVIHGRSTQCKSIHYGSLLSPTSIPIFKTQTPAAPISSRVKESHPPSPTYLHRSHFSIYSPIVQMEWLDIQTSNHIALIFMVFHIDDWFWRGAL</sequence>
<protein>
    <submittedName>
        <fullName evidence="1">Uncharacterized protein</fullName>
    </submittedName>
</protein>
<name>A0A4Y2IGB2_ARAVE</name>
<proteinExistence type="predicted"/>
<reference evidence="1 2" key="1">
    <citation type="journal article" date="2019" name="Sci. Rep.">
        <title>Orb-weaving spider Araneus ventricosus genome elucidates the spidroin gene catalogue.</title>
        <authorList>
            <person name="Kono N."/>
            <person name="Nakamura H."/>
            <person name="Ohtoshi R."/>
            <person name="Moran D.A.P."/>
            <person name="Shinohara A."/>
            <person name="Yoshida Y."/>
            <person name="Fujiwara M."/>
            <person name="Mori M."/>
            <person name="Tomita M."/>
            <person name="Arakawa K."/>
        </authorList>
    </citation>
    <scope>NUCLEOTIDE SEQUENCE [LARGE SCALE GENOMIC DNA]</scope>
</reference>
<dbReference type="EMBL" id="BGPR01002645">
    <property type="protein sequence ID" value="GBM76783.1"/>
    <property type="molecule type" value="Genomic_DNA"/>
</dbReference>
<organism evidence="1 2">
    <name type="scientific">Araneus ventricosus</name>
    <name type="common">Orbweaver spider</name>
    <name type="synonym">Epeira ventricosa</name>
    <dbReference type="NCBI Taxonomy" id="182803"/>
    <lineage>
        <taxon>Eukaryota</taxon>
        <taxon>Metazoa</taxon>
        <taxon>Ecdysozoa</taxon>
        <taxon>Arthropoda</taxon>
        <taxon>Chelicerata</taxon>
        <taxon>Arachnida</taxon>
        <taxon>Araneae</taxon>
        <taxon>Araneomorphae</taxon>
        <taxon>Entelegynae</taxon>
        <taxon>Araneoidea</taxon>
        <taxon>Araneidae</taxon>
        <taxon>Araneus</taxon>
    </lineage>
</organism>
<dbReference type="Proteomes" id="UP000499080">
    <property type="component" value="Unassembled WGS sequence"/>
</dbReference>
<keyword evidence="2" id="KW-1185">Reference proteome</keyword>
<gene>
    <name evidence="1" type="ORF">AVEN_24455_1</name>
</gene>
<evidence type="ECO:0000313" key="2">
    <source>
        <dbReference type="Proteomes" id="UP000499080"/>
    </source>
</evidence>
<accession>A0A4Y2IGB2</accession>